<dbReference type="Proteomes" id="UP001317870">
    <property type="component" value="Chromosome"/>
</dbReference>
<feature type="domain" description="HTH araC/xylS-type" evidence="3">
    <location>
        <begin position="235"/>
        <end position="321"/>
    </location>
</feature>
<dbReference type="Pfam" id="PF12625">
    <property type="entry name" value="Arabinose_bd"/>
    <property type="match status" value="1"/>
</dbReference>
<sequence length="359" mass="39041">MGTDQVLLHRFVISQLIAAGLDRDLLLRESGLPEWTMAGDDLHLPSQTFSRLWEIGEHELGDPDVALNVASRYQLTCLGLYDYLFSSAPTLGAGLATCGPYVTAVTTNHRFDLVAENDDEVTLYLDMIDGEGRGRDLTQLWGLSAVLSRARRVVREPLAPVRVSLRQHAPAKIGTFVEVFGTTAIEFGAPVDAMTFRAADMDRPLTTSDPVLAGILQPLAAALPPPPPLATAWPERVAAALADCLDEGDASLERVARRLATSPRTLQRRLREAGTTWRAELDRARGTRWVAATATGPLSPARQAEILGYSDPGSLRRAARRWSPAASVPRVEQTFTASGTARRSTRTSRPRSPGNPSCW</sequence>
<evidence type="ECO:0000313" key="5">
    <source>
        <dbReference type="Proteomes" id="UP001317870"/>
    </source>
</evidence>
<evidence type="ECO:0000256" key="1">
    <source>
        <dbReference type="ARBA" id="ARBA00023125"/>
    </source>
</evidence>
<dbReference type="PANTHER" id="PTHR47894:SF1">
    <property type="entry name" value="HTH-TYPE TRANSCRIPTIONAL REGULATOR VQSM"/>
    <property type="match status" value="1"/>
</dbReference>
<accession>A0ABN6TZB8</accession>
<organism evidence="4 5">
    <name type="scientific">Nocardia sputorum</name>
    <dbReference type="NCBI Taxonomy" id="2984338"/>
    <lineage>
        <taxon>Bacteria</taxon>
        <taxon>Bacillati</taxon>
        <taxon>Actinomycetota</taxon>
        <taxon>Actinomycetes</taxon>
        <taxon>Mycobacteriales</taxon>
        <taxon>Nocardiaceae</taxon>
        <taxon>Nocardia</taxon>
    </lineage>
</organism>
<dbReference type="PROSITE" id="PS01124">
    <property type="entry name" value="HTH_ARAC_FAMILY_2"/>
    <property type="match status" value="1"/>
</dbReference>
<keyword evidence="1" id="KW-0238">DNA-binding</keyword>
<dbReference type="SMART" id="SM00342">
    <property type="entry name" value="HTH_ARAC"/>
    <property type="match status" value="1"/>
</dbReference>
<dbReference type="InterPro" id="IPR032687">
    <property type="entry name" value="AraC-type_N"/>
</dbReference>
<evidence type="ECO:0000313" key="4">
    <source>
        <dbReference type="EMBL" id="BDT98247.1"/>
    </source>
</evidence>
<dbReference type="RefSeq" id="WP_281878262.1">
    <property type="nucleotide sequence ID" value="NZ_AP026978.1"/>
</dbReference>
<feature type="region of interest" description="Disordered" evidence="2">
    <location>
        <begin position="321"/>
        <end position="359"/>
    </location>
</feature>
<evidence type="ECO:0000256" key="2">
    <source>
        <dbReference type="SAM" id="MobiDB-lite"/>
    </source>
</evidence>
<feature type="compositionally biased region" description="Low complexity" evidence="2">
    <location>
        <begin position="350"/>
        <end position="359"/>
    </location>
</feature>
<dbReference type="EMBL" id="AP026978">
    <property type="protein sequence ID" value="BDT98247.1"/>
    <property type="molecule type" value="Genomic_DNA"/>
</dbReference>
<protein>
    <submittedName>
        <fullName evidence="4">Transcriptional regulator</fullName>
    </submittedName>
</protein>
<reference evidence="4 5" key="1">
    <citation type="submission" date="2022-11" db="EMBL/GenBank/DDBJ databases">
        <title>Genome Sequencing of Nocardia sp. ON39_IFM12276 and assembly.</title>
        <authorList>
            <person name="Shimojima M."/>
            <person name="Toyokawa M."/>
            <person name="Uesaka K."/>
        </authorList>
    </citation>
    <scope>NUCLEOTIDE SEQUENCE [LARGE SCALE GENOMIC DNA]</scope>
    <source>
        <strain evidence="4 5">IFM 12276</strain>
    </source>
</reference>
<gene>
    <name evidence="4" type="ORF">IFM12276_12760</name>
</gene>
<proteinExistence type="predicted"/>
<name>A0ABN6TZB8_9NOCA</name>
<keyword evidence="5" id="KW-1185">Reference proteome</keyword>
<feature type="compositionally biased region" description="Low complexity" evidence="2">
    <location>
        <begin position="321"/>
        <end position="342"/>
    </location>
</feature>
<evidence type="ECO:0000259" key="3">
    <source>
        <dbReference type="PROSITE" id="PS01124"/>
    </source>
</evidence>
<dbReference type="Gene3D" id="1.10.10.60">
    <property type="entry name" value="Homeodomain-like"/>
    <property type="match status" value="1"/>
</dbReference>
<dbReference type="InterPro" id="IPR018060">
    <property type="entry name" value="HTH_AraC"/>
</dbReference>
<dbReference type="PANTHER" id="PTHR47894">
    <property type="entry name" value="HTH-TYPE TRANSCRIPTIONAL REGULATOR GADX"/>
    <property type="match status" value="1"/>
</dbReference>